<evidence type="ECO:0000256" key="1">
    <source>
        <dbReference type="ARBA" id="ARBA00009207"/>
    </source>
</evidence>
<gene>
    <name evidence="3" type="ORF">EDC05_006103</name>
</gene>
<organism evidence="3 4">
    <name type="scientific">Coemansia umbellata</name>
    <dbReference type="NCBI Taxonomy" id="1424467"/>
    <lineage>
        <taxon>Eukaryota</taxon>
        <taxon>Fungi</taxon>
        <taxon>Fungi incertae sedis</taxon>
        <taxon>Zoopagomycota</taxon>
        <taxon>Kickxellomycotina</taxon>
        <taxon>Kickxellomycetes</taxon>
        <taxon>Kickxellales</taxon>
        <taxon>Kickxellaceae</taxon>
        <taxon>Coemansia</taxon>
    </lineage>
</organism>
<dbReference type="Proteomes" id="UP001151295">
    <property type="component" value="Unassembled WGS sequence"/>
</dbReference>
<evidence type="ECO:0000313" key="3">
    <source>
        <dbReference type="EMBL" id="KAJ1986894.1"/>
    </source>
</evidence>
<feature type="compositionally biased region" description="Polar residues" evidence="2">
    <location>
        <begin position="55"/>
        <end position="70"/>
    </location>
</feature>
<comment type="caution">
    <text evidence="3">The sequence shown here is derived from an EMBL/GenBank/DDBJ whole genome shotgun (WGS) entry which is preliminary data.</text>
</comment>
<evidence type="ECO:0000313" key="4">
    <source>
        <dbReference type="Proteomes" id="UP001151295"/>
    </source>
</evidence>
<dbReference type="EMBL" id="JANBQD010000150">
    <property type="protein sequence ID" value="KAJ1986894.1"/>
    <property type="molecule type" value="Genomic_DNA"/>
</dbReference>
<dbReference type="PANTHER" id="PTHR16487">
    <property type="entry name" value="PPP4R2-RELATED PROTEIN"/>
    <property type="match status" value="1"/>
</dbReference>
<protein>
    <recommendedName>
        <fullName evidence="5">PPP4R2-domain-containing protein</fullName>
    </recommendedName>
</protein>
<evidence type="ECO:0000256" key="2">
    <source>
        <dbReference type="SAM" id="MobiDB-lite"/>
    </source>
</evidence>
<feature type="region of interest" description="Disordered" evidence="2">
    <location>
        <begin position="55"/>
        <end position="156"/>
    </location>
</feature>
<accession>A0ABQ8PDS6</accession>
<dbReference type="InterPro" id="IPR015267">
    <property type="entry name" value="PPP4R2"/>
</dbReference>
<feature type="compositionally biased region" description="Polar residues" evidence="2">
    <location>
        <begin position="99"/>
        <end position="112"/>
    </location>
</feature>
<keyword evidence="4" id="KW-1185">Reference proteome</keyword>
<name>A0ABQ8PDS6_9FUNG</name>
<feature type="region of interest" description="Disordered" evidence="2">
    <location>
        <begin position="394"/>
        <end position="427"/>
    </location>
</feature>
<feature type="compositionally biased region" description="Polar residues" evidence="2">
    <location>
        <begin position="131"/>
        <end position="144"/>
    </location>
</feature>
<comment type="similarity">
    <text evidence="1">Belongs to the PPP4R2 family.</text>
</comment>
<proteinExistence type="inferred from homology"/>
<reference evidence="3" key="1">
    <citation type="submission" date="2022-07" db="EMBL/GenBank/DDBJ databases">
        <title>Phylogenomic reconstructions and comparative analyses of Kickxellomycotina fungi.</title>
        <authorList>
            <person name="Reynolds N.K."/>
            <person name="Stajich J.E."/>
            <person name="Barry K."/>
            <person name="Grigoriev I.V."/>
            <person name="Crous P."/>
            <person name="Smith M.E."/>
        </authorList>
    </citation>
    <scope>NUCLEOTIDE SEQUENCE</scope>
    <source>
        <strain evidence="3">BCRC 34882</strain>
    </source>
</reference>
<sequence>MEQHTQDEAFSLGTEERRILERIALNEENTFPWHELRRMIRQRLSQAIELLHKGYNQNSGGQDASENADMTTEDQANDTSDTASAPRKRIRPAEDVQTGDFQQPSENANNGSDAVVVDGEQRESTLGIDEPQQQEPSGSTTIQQDEAHKDGLTAGDDTAMLREIRDLEDRISYCLQSFDEAPFTIQRIAELLAWPERHYRSTIKFLRALERVVYVTSTIDEFPPTSNKSKEVATGESELENKDISPTAIEGARVANPPPSLFSFLASQDTDGTGIGSEAVASMATKAVAAKDKQPAVSLTAISAATSTSVLPSYQDNGVVQARAPKNWPSGNQSPIDAMQPPAVGGGGIPPLDASDTGILHITPTTAEDGVALKSKISESVDASVPVCIDAPNGDPGILEIQPIDPHQTMQPKQSAGEPFSNDKTID</sequence>
<dbReference type="Pfam" id="PF09184">
    <property type="entry name" value="PPP4R2"/>
    <property type="match status" value="1"/>
</dbReference>
<dbReference type="PANTHER" id="PTHR16487:SF0">
    <property type="entry name" value="PROTEIN PHOSPHATASE 4 REGULATORY SUBUNIT 2-RELATED"/>
    <property type="match status" value="1"/>
</dbReference>
<evidence type="ECO:0008006" key="5">
    <source>
        <dbReference type="Google" id="ProtNLM"/>
    </source>
</evidence>